<organism evidence="1 2">
    <name type="scientific">Alligator mississippiensis</name>
    <name type="common">American alligator</name>
    <dbReference type="NCBI Taxonomy" id="8496"/>
    <lineage>
        <taxon>Eukaryota</taxon>
        <taxon>Metazoa</taxon>
        <taxon>Chordata</taxon>
        <taxon>Craniata</taxon>
        <taxon>Vertebrata</taxon>
        <taxon>Euteleostomi</taxon>
        <taxon>Archelosauria</taxon>
        <taxon>Archosauria</taxon>
        <taxon>Crocodylia</taxon>
        <taxon>Alligatoridae</taxon>
        <taxon>Alligatorinae</taxon>
        <taxon>Alligator</taxon>
    </lineage>
</organism>
<reference evidence="1 2" key="1">
    <citation type="journal article" date="2012" name="Genome Biol.">
        <title>Sequencing three crocodilian genomes to illuminate the evolution of archosaurs and amniotes.</title>
        <authorList>
            <person name="St John J.A."/>
            <person name="Braun E.L."/>
            <person name="Isberg S.R."/>
            <person name="Miles L.G."/>
            <person name="Chong A.Y."/>
            <person name="Gongora J."/>
            <person name="Dalzell P."/>
            <person name="Moran C."/>
            <person name="Bed'hom B."/>
            <person name="Abzhanov A."/>
            <person name="Burgess S.C."/>
            <person name="Cooksey A.M."/>
            <person name="Castoe T.A."/>
            <person name="Crawford N.G."/>
            <person name="Densmore L.D."/>
            <person name="Drew J.C."/>
            <person name="Edwards S.V."/>
            <person name="Faircloth B.C."/>
            <person name="Fujita M.K."/>
            <person name="Greenwold M.J."/>
            <person name="Hoffmann F.G."/>
            <person name="Howard J.M."/>
            <person name="Iguchi T."/>
            <person name="Janes D.E."/>
            <person name="Khan S.Y."/>
            <person name="Kohno S."/>
            <person name="de Koning A.J."/>
            <person name="Lance S.L."/>
            <person name="McCarthy F.M."/>
            <person name="McCormack J.E."/>
            <person name="Merchant M.E."/>
            <person name="Peterson D.G."/>
            <person name="Pollock D.D."/>
            <person name="Pourmand N."/>
            <person name="Raney B.J."/>
            <person name="Roessler K.A."/>
            <person name="Sanford J.R."/>
            <person name="Sawyer R.H."/>
            <person name="Schmidt C.J."/>
            <person name="Triplett E.W."/>
            <person name="Tuberville T.D."/>
            <person name="Venegas-Anaya M."/>
            <person name="Howard J.T."/>
            <person name="Jarvis E.D."/>
            <person name="Guillette L.J.Jr."/>
            <person name="Glenn T.C."/>
            <person name="Green R.E."/>
            <person name="Ray D.A."/>
        </authorList>
    </citation>
    <scope>NUCLEOTIDE SEQUENCE [LARGE SCALE GENOMIC DNA]</scope>
    <source>
        <strain evidence="1">KSC_2009_1</strain>
    </source>
</reference>
<proteinExistence type="predicted"/>
<dbReference type="PANTHER" id="PTHR31635">
    <property type="entry name" value="REVERSE TRANSCRIPTASE DOMAIN-CONTAINING PROTEIN-RELATED"/>
    <property type="match status" value="1"/>
</dbReference>
<protein>
    <recommendedName>
        <fullName evidence="3">Reverse transcriptase domain-containing protein</fullName>
    </recommendedName>
</protein>
<dbReference type="AlphaFoldDB" id="A0A151NRM0"/>
<dbReference type="EMBL" id="AKHW03002195">
    <property type="protein sequence ID" value="KYO39438.1"/>
    <property type="molecule type" value="Genomic_DNA"/>
</dbReference>
<gene>
    <name evidence="1" type="ORF">Y1Q_0021088</name>
</gene>
<comment type="caution">
    <text evidence="1">The sequence shown here is derived from an EMBL/GenBank/DDBJ whole genome shotgun (WGS) entry which is preliminary data.</text>
</comment>
<dbReference type="Proteomes" id="UP000050525">
    <property type="component" value="Unassembled WGS sequence"/>
</dbReference>
<evidence type="ECO:0000313" key="1">
    <source>
        <dbReference type="EMBL" id="KYO39438.1"/>
    </source>
</evidence>
<sequence length="137" mass="16093">MQVLWEDKGQKLVEEWMLQETNTMLCSFQNGKNPGVSSLSMEFYVAFWDQVELDLLEVYRQHLQEGHLGTRIEEGLITFLYKKGERQDLRNWHPITLLNLDYKLMAKVLIKCFKSVIGIVIRRTRSVGCRGNRSMKP</sequence>
<dbReference type="PANTHER" id="PTHR31635:SF196">
    <property type="entry name" value="REVERSE TRANSCRIPTASE DOMAIN-CONTAINING PROTEIN-RELATED"/>
    <property type="match status" value="1"/>
</dbReference>
<name>A0A151NRM0_ALLMI</name>
<accession>A0A151NRM0</accession>
<evidence type="ECO:0000313" key="2">
    <source>
        <dbReference type="Proteomes" id="UP000050525"/>
    </source>
</evidence>
<evidence type="ECO:0008006" key="3">
    <source>
        <dbReference type="Google" id="ProtNLM"/>
    </source>
</evidence>
<dbReference type="STRING" id="8496.A0A151NRM0"/>
<keyword evidence="2" id="KW-1185">Reference proteome</keyword>